<organism evidence="8 9">
    <name type="scientific">Brevundimonas terrae</name>
    <dbReference type="NCBI Taxonomy" id="363631"/>
    <lineage>
        <taxon>Bacteria</taxon>
        <taxon>Pseudomonadati</taxon>
        <taxon>Pseudomonadota</taxon>
        <taxon>Alphaproteobacteria</taxon>
        <taxon>Caulobacterales</taxon>
        <taxon>Caulobacteraceae</taxon>
        <taxon>Brevundimonas</taxon>
    </lineage>
</organism>
<name>A0ABP3I0L5_9CAUL</name>
<sequence length="776" mass="82517">MTTATGSVFGRALRVEIAHLGRSRWDLILLIVMPVVLMLVVGAMLFQGVVRDVPVAVVDQDHSAFSRAAIRNMEASPGIRIVAQPTDLEAAWPLMRSGKIYSLAYIPQGAGKNAFRQPDAVIVYYNGAFQTVGSLAASAQTTALTNAAAPLIVDRARALGVPAARLKAPAVQVTILGNPQLSFELFLGGLIMPGVLHLLMACAAVMGVGRELRGGSLQHWSARMDGRLAAALAGKLTPYVLVFTLWGAVWIAWLCGWRGWGVEGSVLMLMAGLFALMAATAGISALLVTLTGDMDTSFSATAVYAGSAIAFSDGTLPLLHGPAFAQVWSAILPFTHYLRMQNEQMVLGSDVSTSMGPLLILLAVAAGTFALSIPLAHRRAKRAPKPEDLSLSLPTRSFAGAFVGTFTGIFKHRPLSSTILLAVVAYAFYYPMAYVGQTPVKLPVAVVDQDQSPLSRRLVQEMNATRALDASVITASPSEAERMLRNGEVDAVMHIPERFQSSLIHGDAKGVGLYLNGAYLVRATAMGKALGGAAAAAAEQVLTPVVEATRLLERAPSVVQRPLYNTTDGYGSYAVPAVSAIILQQTLLLGAALFAGLRRETGAQPLSTRSFLGLWAALTLIGSVSSLFYFGFVFWFQDYPRMGDLLGVIIAVPVFAASVSALGLAIGSLFDRHERAMQILVGTSVPLFFLGGAAWPLFLMPEPLAWIARLSPSTSAIQAFVKLNAAGATVGEVAPELLTLTVLALLFGSTAWYRLKGAFRITEHSQKLPTPLTFRQ</sequence>
<feature type="transmembrane region" description="Helical" evidence="6">
    <location>
        <begin position="27"/>
        <end position="46"/>
    </location>
</feature>
<feature type="transmembrane region" description="Helical" evidence="6">
    <location>
        <begin position="415"/>
        <end position="432"/>
    </location>
</feature>
<feature type="transmembrane region" description="Helical" evidence="6">
    <location>
        <begin position="573"/>
        <end position="594"/>
    </location>
</feature>
<evidence type="ECO:0000259" key="7">
    <source>
        <dbReference type="Pfam" id="PF12698"/>
    </source>
</evidence>
<feature type="transmembrane region" description="Helical" evidence="6">
    <location>
        <begin position="228"/>
        <end position="253"/>
    </location>
</feature>
<feature type="domain" description="ABC-2 type transporter transmembrane" evidence="7">
    <location>
        <begin position="416"/>
        <end position="753"/>
    </location>
</feature>
<keyword evidence="3 6" id="KW-0812">Transmembrane</keyword>
<comment type="caution">
    <text evidence="8">The sequence shown here is derived from an EMBL/GenBank/DDBJ whole genome shotgun (WGS) entry which is preliminary data.</text>
</comment>
<dbReference type="EMBL" id="BAAAEJ010000004">
    <property type="protein sequence ID" value="GAA0386714.1"/>
    <property type="molecule type" value="Genomic_DNA"/>
</dbReference>
<evidence type="ECO:0000313" key="9">
    <source>
        <dbReference type="Proteomes" id="UP001500791"/>
    </source>
</evidence>
<evidence type="ECO:0000256" key="5">
    <source>
        <dbReference type="ARBA" id="ARBA00023136"/>
    </source>
</evidence>
<evidence type="ECO:0000256" key="1">
    <source>
        <dbReference type="ARBA" id="ARBA00004651"/>
    </source>
</evidence>
<evidence type="ECO:0000256" key="4">
    <source>
        <dbReference type="ARBA" id="ARBA00022989"/>
    </source>
</evidence>
<feature type="transmembrane region" description="Helical" evidence="6">
    <location>
        <begin position="648"/>
        <end position="667"/>
    </location>
</feature>
<gene>
    <name evidence="8" type="ORF">GCM10009093_11930</name>
</gene>
<dbReference type="InterPro" id="IPR051449">
    <property type="entry name" value="ABC-2_transporter_component"/>
</dbReference>
<reference evidence="9" key="1">
    <citation type="journal article" date="2019" name="Int. J. Syst. Evol. Microbiol.">
        <title>The Global Catalogue of Microorganisms (GCM) 10K type strain sequencing project: providing services to taxonomists for standard genome sequencing and annotation.</title>
        <authorList>
            <consortium name="The Broad Institute Genomics Platform"/>
            <consortium name="The Broad Institute Genome Sequencing Center for Infectious Disease"/>
            <person name="Wu L."/>
            <person name="Ma J."/>
        </authorList>
    </citation>
    <scope>NUCLEOTIDE SEQUENCE [LARGE SCALE GENOMIC DNA]</scope>
    <source>
        <strain evidence="9">JCM 13476</strain>
    </source>
</reference>
<feature type="transmembrane region" description="Helical" evidence="6">
    <location>
        <begin position="614"/>
        <end position="636"/>
    </location>
</feature>
<evidence type="ECO:0000256" key="2">
    <source>
        <dbReference type="ARBA" id="ARBA00022475"/>
    </source>
</evidence>
<dbReference type="PANTHER" id="PTHR30294">
    <property type="entry name" value="MEMBRANE COMPONENT OF ABC TRANSPORTER YHHJ-RELATED"/>
    <property type="match status" value="1"/>
</dbReference>
<keyword evidence="4 6" id="KW-1133">Transmembrane helix</keyword>
<keyword evidence="9" id="KW-1185">Reference proteome</keyword>
<feature type="transmembrane region" description="Helical" evidence="6">
    <location>
        <begin position="355"/>
        <end position="376"/>
    </location>
</feature>
<evidence type="ECO:0000313" key="8">
    <source>
        <dbReference type="EMBL" id="GAA0386714.1"/>
    </source>
</evidence>
<dbReference type="Gene3D" id="3.40.1710.10">
    <property type="entry name" value="abc type-2 transporter like domain"/>
    <property type="match status" value="2"/>
</dbReference>
<dbReference type="RefSeq" id="WP_167179314.1">
    <property type="nucleotide sequence ID" value="NZ_BAAAEJ010000004.1"/>
</dbReference>
<evidence type="ECO:0000256" key="3">
    <source>
        <dbReference type="ARBA" id="ARBA00022692"/>
    </source>
</evidence>
<protein>
    <submittedName>
        <fullName evidence="8">ABC transporter permease</fullName>
    </submittedName>
</protein>
<feature type="transmembrane region" description="Helical" evidence="6">
    <location>
        <begin position="737"/>
        <end position="755"/>
    </location>
</feature>
<keyword evidence="2" id="KW-1003">Cell membrane</keyword>
<comment type="subcellular location">
    <subcellularLocation>
        <location evidence="1">Cell membrane</location>
        <topology evidence="1">Multi-pass membrane protein</topology>
    </subcellularLocation>
</comment>
<dbReference type="Pfam" id="PF12698">
    <property type="entry name" value="ABC2_membrane_3"/>
    <property type="match status" value="2"/>
</dbReference>
<feature type="transmembrane region" description="Helical" evidence="6">
    <location>
        <begin position="265"/>
        <end position="290"/>
    </location>
</feature>
<feature type="domain" description="ABC-2 type transporter transmembrane" evidence="7">
    <location>
        <begin position="25"/>
        <end position="373"/>
    </location>
</feature>
<feature type="transmembrane region" description="Helical" evidence="6">
    <location>
        <begin position="185"/>
        <end position="208"/>
    </location>
</feature>
<dbReference type="Proteomes" id="UP001500791">
    <property type="component" value="Unassembled WGS sequence"/>
</dbReference>
<proteinExistence type="predicted"/>
<dbReference type="PANTHER" id="PTHR30294:SF46">
    <property type="entry name" value="ABC TRANSPORTER PERMEASE"/>
    <property type="match status" value="1"/>
</dbReference>
<feature type="transmembrane region" description="Helical" evidence="6">
    <location>
        <begin position="679"/>
        <end position="698"/>
    </location>
</feature>
<dbReference type="InterPro" id="IPR013525">
    <property type="entry name" value="ABC2_TM"/>
</dbReference>
<evidence type="ECO:0000256" key="6">
    <source>
        <dbReference type="SAM" id="Phobius"/>
    </source>
</evidence>
<accession>A0ABP3I0L5</accession>
<keyword evidence="5 6" id="KW-0472">Membrane</keyword>